<reference evidence="3" key="1">
    <citation type="submission" date="2024-05" db="EMBL/GenBank/DDBJ databases">
        <title>30 novel species of actinomycetes from the DSMZ collection.</title>
        <authorList>
            <person name="Nouioui I."/>
        </authorList>
    </citation>
    <scope>NUCLEOTIDE SEQUENCE</scope>
    <source>
        <strain evidence="3">DSM 41529</strain>
    </source>
</reference>
<evidence type="ECO:0000313" key="3">
    <source>
        <dbReference type="EMBL" id="MDT0546461.1"/>
    </source>
</evidence>
<evidence type="ECO:0000259" key="2">
    <source>
        <dbReference type="Pfam" id="PF03779"/>
    </source>
</evidence>
<dbReference type="RefSeq" id="WP_311726931.1">
    <property type="nucleotide sequence ID" value="NZ_JAVRFD010000014.1"/>
</dbReference>
<gene>
    <name evidence="3" type="ORF">RND15_27675</name>
</gene>
<dbReference type="EMBL" id="JAVRFD010000014">
    <property type="protein sequence ID" value="MDT0546461.1"/>
    <property type="molecule type" value="Genomic_DNA"/>
</dbReference>
<dbReference type="Pfam" id="PF03779">
    <property type="entry name" value="SPW"/>
    <property type="match status" value="1"/>
</dbReference>
<organism evidence="3 4">
    <name type="scientific">Streptomyces lonegramiae</name>
    <dbReference type="NCBI Taxonomy" id="3075524"/>
    <lineage>
        <taxon>Bacteria</taxon>
        <taxon>Bacillati</taxon>
        <taxon>Actinomycetota</taxon>
        <taxon>Actinomycetes</taxon>
        <taxon>Kitasatosporales</taxon>
        <taxon>Streptomycetaceae</taxon>
        <taxon>Streptomyces</taxon>
    </lineage>
</organism>
<comment type="caution">
    <text evidence="3">The sequence shown here is derived from an EMBL/GenBank/DDBJ whole genome shotgun (WGS) entry which is preliminary data.</text>
</comment>
<sequence length="159" mass="16553">MTEPTHATMESHPDILEMRERHTWAERAASTPAAQAVEAISLITGLYLAASAWIVGFNGMMTLAVTNLIVGVAYALLMGGFGHAYERTHGMAWAAALLGVWTIIAPWVVSGAVATMRTIISNVVVGAVALVLALAASSLAQKAAPGSQGRRGTTARAGR</sequence>
<protein>
    <submittedName>
        <fullName evidence="3">SPW repeat protein</fullName>
    </submittedName>
</protein>
<keyword evidence="4" id="KW-1185">Reference proteome</keyword>
<dbReference type="Proteomes" id="UP001180754">
    <property type="component" value="Unassembled WGS sequence"/>
</dbReference>
<evidence type="ECO:0000256" key="1">
    <source>
        <dbReference type="SAM" id="Phobius"/>
    </source>
</evidence>
<feature type="transmembrane region" description="Helical" evidence="1">
    <location>
        <begin position="36"/>
        <end position="55"/>
    </location>
</feature>
<keyword evidence="1" id="KW-0472">Membrane</keyword>
<keyword evidence="1" id="KW-0812">Transmembrane</keyword>
<feature type="domain" description="SPW repeat-containing integral membrane" evidence="2">
    <location>
        <begin position="38"/>
        <end position="134"/>
    </location>
</feature>
<name>A0ABU2XLQ6_9ACTN</name>
<feature type="transmembrane region" description="Helical" evidence="1">
    <location>
        <begin position="119"/>
        <end position="140"/>
    </location>
</feature>
<accession>A0ABU2XLQ6</accession>
<feature type="transmembrane region" description="Helical" evidence="1">
    <location>
        <begin position="93"/>
        <end position="113"/>
    </location>
</feature>
<keyword evidence="1" id="KW-1133">Transmembrane helix</keyword>
<evidence type="ECO:0000313" key="4">
    <source>
        <dbReference type="Proteomes" id="UP001180754"/>
    </source>
</evidence>
<proteinExistence type="predicted"/>
<dbReference type="InterPro" id="IPR005530">
    <property type="entry name" value="SPW"/>
</dbReference>
<feature type="transmembrane region" description="Helical" evidence="1">
    <location>
        <begin position="61"/>
        <end position="81"/>
    </location>
</feature>